<accession>A0AAV0R9W3</accession>
<dbReference type="AlphaFoldDB" id="A0AAV0R9W3"/>
<organism evidence="2 3">
    <name type="scientific">Linum tenue</name>
    <dbReference type="NCBI Taxonomy" id="586396"/>
    <lineage>
        <taxon>Eukaryota</taxon>
        <taxon>Viridiplantae</taxon>
        <taxon>Streptophyta</taxon>
        <taxon>Embryophyta</taxon>
        <taxon>Tracheophyta</taxon>
        <taxon>Spermatophyta</taxon>
        <taxon>Magnoliopsida</taxon>
        <taxon>eudicotyledons</taxon>
        <taxon>Gunneridae</taxon>
        <taxon>Pentapetalae</taxon>
        <taxon>rosids</taxon>
        <taxon>fabids</taxon>
        <taxon>Malpighiales</taxon>
        <taxon>Linaceae</taxon>
        <taxon>Linum</taxon>
    </lineage>
</organism>
<sequence>MPTARPVRGSGCLREQSVRRVPDSDRAAGGVELRLQGAEAERLRREGKICRDEGDRSFCGEVYQRKWAGEAAVVRRQVYQGLQVYGILLPHGFVPVLDCGGAEDDDQSRQLDSFGLYQDAGVVKKLIYFYPLGFYLCFDDLIACVPELE</sequence>
<evidence type="ECO:0000313" key="3">
    <source>
        <dbReference type="Proteomes" id="UP001154282"/>
    </source>
</evidence>
<feature type="compositionally biased region" description="Basic and acidic residues" evidence="1">
    <location>
        <begin position="16"/>
        <end position="25"/>
    </location>
</feature>
<evidence type="ECO:0000313" key="2">
    <source>
        <dbReference type="EMBL" id="CAI0554444.1"/>
    </source>
</evidence>
<proteinExistence type="predicted"/>
<protein>
    <submittedName>
        <fullName evidence="2">Uncharacterized protein</fullName>
    </submittedName>
</protein>
<reference evidence="2" key="1">
    <citation type="submission" date="2022-08" db="EMBL/GenBank/DDBJ databases">
        <authorList>
            <person name="Gutierrez-Valencia J."/>
        </authorList>
    </citation>
    <scope>NUCLEOTIDE SEQUENCE</scope>
</reference>
<evidence type="ECO:0000256" key="1">
    <source>
        <dbReference type="SAM" id="MobiDB-lite"/>
    </source>
</evidence>
<keyword evidence="3" id="KW-1185">Reference proteome</keyword>
<dbReference type="EMBL" id="CAMGYJ010000010">
    <property type="protein sequence ID" value="CAI0554444.1"/>
    <property type="molecule type" value="Genomic_DNA"/>
</dbReference>
<dbReference type="Proteomes" id="UP001154282">
    <property type="component" value="Unassembled WGS sequence"/>
</dbReference>
<name>A0AAV0R9W3_9ROSI</name>
<gene>
    <name evidence="2" type="ORF">LITE_LOCUS47203</name>
</gene>
<comment type="caution">
    <text evidence="2">The sequence shown here is derived from an EMBL/GenBank/DDBJ whole genome shotgun (WGS) entry which is preliminary data.</text>
</comment>
<feature type="region of interest" description="Disordered" evidence="1">
    <location>
        <begin position="1"/>
        <end position="25"/>
    </location>
</feature>